<keyword evidence="3" id="KW-1185">Reference proteome</keyword>
<keyword evidence="2" id="KW-0238">DNA-binding</keyword>
<evidence type="ECO:0000259" key="1">
    <source>
        <dbReference type="SMART" id="SM00966"/>
    </source>
</evidence>
<proteinExistence type="predicted"/>
<dbReference type="RefSeq" id="WP_081479258.1">
    <property type="nucleotide sequence ID" value="NZ_JAKGBZ010000031.1"/>
</dbReference>
<gene>
    <name evidence="2" type="ORF">L2A60_14080</name>
</gene>
<dbReference type="Pfam" id="PF04014">
    <property type="entry name" value="MazE_antitoxin"/>
    <property type="match status" value="1"/>
</dbReference>
<dbReference type="InterPro" id="IPR007159">
    <property type="entry name" value="SpoVT-AbrB_dom"/>
</dbReference>
<dbReference type="EMBL" id="JAKGBZ010000031">
    <property type="protein sequence ID" value="MCF3947807.1"/>
    <property type="molecule type" value="Genomic_DNA"/>
</dbReference>
<feature type="domain" description="SpoVT-AbrB" evidence="1">
    <location>
        <begin position="7"/>
        <end position="50"/>
    </location>
</feature>
<sequence>MSHTVVGKWGKNLAIRVPMDVARMAGLTDGEKVEIETLDGDIVVHRRAAHAQARQDAESAAEEIIAESRRHSLGGVSIRDLLDDGRRG</sequence>
<organism evidence="2 3">
    <name type="scientific">Acidiphilium iwatense</name>
    <dbReference type="NCBI Taxonomy" id="768198"/>
    <lineage>
        <taxon>Bacteria</taxon>
        <taxon>Pseudomonadati</taxon>
        <taxon>Pseudomonadota</taxon>
        <taxon>Alphaproteobacteria</taxon>
        <taxon>Acetobacterales</taxon>
        <taxon>Acidocellaceae</taxon>
        <taxon>Acidiphilium</taxon>
    </lineage>
</organism>
<dbReference type="SUPFAM" id="SSF89447">
    <property type="entry name" value="AbrB/MazE/MraZ-like"/>
    <property type="match status" value="1"/>
</dbReference>
<accession>A0ABS9DYH7</accession>
<dbReference type="SMART" id="SM00966">
    <property type="entry name" value="SpoVT_AbrB"/>
    <property type="match status" value="1"/>
</dbReference>
<dbReference type="GO" id="GO:0003677">
    <property type="term" value="F:DNA binding"/>
    <property type="evidence" value="ECO:0007669"/>
    <property type="project" value="UniProtKB-KW"/>
</dbReference>
<reference evidence="2 3" key="1">
    <citation type="submission" date="2022-01" db="EMBL/GenBank/DDBJ databases">
        <authorList>
            <person name="Won M."/>
            <person name="Kim S.-J."/>
            <person name="Kwon S.-W."/>
        </authorList>
    </citation>
    <scope>NUCLEOTIDE SEQUENCE [LARGE SCALE GENOMIC DNA]</scope>
    <source>
        <strain evidence="2 3">KCTC 23505</strain>
    </source>
</reference>
<evidence type="ECO:0000313" key="3">
    <source>
        <dbReference type="Proteomes" id="UP001521209"/>
    </source>
</evidence>
<dbReference type="Gene3D" id="2.10.260.10">
    <property type="match status" value="1"/>
</dbReference>
<dbReference type="Proteomes" id="UP001521209">
    <property type="component" value="Unassembled WGS sequence"/>
</dbReference>
<name>A0ABS9DYH7_9PROT</name>
<comment type="caution">
    <text evidence="2">The sequence shown here is derived from an EMBL/GenBank/DDBJ whole genome shotgun (WGS) entry which is preliminary data.</text>
</comment>
<evidence type="ECO:0000313" key="2">
    <source>
        <dbReference type="EMBL" id="MCF3947807.1"/>
    </source>
</evidence>
<protein>
    <submittedName>
        <fullName evidence="2">AbrB/MazE/SpoVT family DNA-binding domain-containing protein</fullName>
    </submittedName>
</protein>
<dbReference type="InterPro" id="IPR037914">
    <property type="entry name" value="SpoVT-AbrB_sf"/>
</dbReference>